<dbReference type="GO" id="GO:0005509">
    <property type="term" value="F:calcium ion binding"/>
    <property type="evidence" value="ECO:0007669"/>
    <property type="project" value="InterPro"/>
</dbReference>
<reference evidence="6" key="1">
    <citation type="submission" date="2017-07" db="EMBL/GenBank/DDBJ databases">
        <title>Taro Niue Genome Assembly and Annotation.</title>
        <authorList>
            <person name="Atibalentja N."/>
            <person name="Keating K."/>
            <person name="Fields C.J."/>
        </authorList>
    </citation>
    <scope>NUCLEOTIDE SEQUENCE</scope>
    <source>
        <strain evidence="6">Niue_2</strain>
        <tissue evidence="6">Leaf</tissue>
    </source>
</reference>
<dbReference type="PROSITE" id="PS50222">
    <property type="entry name" value="EF_HAND_2"/>
    <property type="match status" value="2"/>
</dbReference>
<comment type="caution">
    <text evidence="6">The sequence shown here is derived from an EMBL/GenBank/DDBJ whole genome shotgun (WGS) entry which is preliminary data.</text>
</comment>
<dbReference type="SMART" id="SM00054">
    <property type="entry name" value="EFh"/>
    <property type="match status" value="3"/>
</dbReference>
<dbReference type="Pfam" id="PF13499">
    <property type="entry name" value="EF-hand_7"/>
    <property type="match status" value="2"/>
</dbReference>
<organism evidence="6 7">
    <name type="scientific">Colocasia esculenta</name>
    <name type="common">Wild taro</name>
    <name type="synonym">Arum esculentum</name>
    <dbReference type="NCBI Taxonomy" id="4460"/>
    <lineage>
        <taxon>Eukaryota</taxon>
        <taxon>Viridiplantae</taxon>
        <taxon>Streptophyta</taxon>
        <taxon>Embryophyta</taxon>
        <taxon>Tracheophyta</taxon>
        <taxon>Spermatophyta</taxon>
        <taxon>Magnoliopsida</taxon>
        <taxon>Liliopsida</taxon>
        <taxon>Araceae</taxon>
        <taxon>Aroideae</taxon>
        <taxon>Colocasieae</taxon>
        <taxon>Colocasia</taxon>
    </lineage>
</organism>
<keyword evidence="1" id="KW-0479">Metal-binding</keyword>
<dbReference type="OrthoDB" id="26525at2759"/>
<dbReference type="AlphaFoldDB" id="A0A843UUW5"/>
<accession>A0A843UUW5</accession>
<dbReference type="InterPro" id="IPR018247">
    <property type="entry name" value="EF_Hand_1_Ca_BS"/>
</dbReference>
<keyword evidence="2" id="KW-0677">Repeat</keyword>
<dbReference type="Proteomes" id="UP000652761">
    <property type="component" value="Unassembled WGS sequence"/>
</dbReference>
<evidence type="ECO:0000256" key="3">
    <source>
        <dbReference type="ARBA" id="ARBA00022837"/>
    </source>
</evidence>
<dbReference type="Gene3D" id="1.10.238.10">
    <property type="entry name" value="EF-hand"/>
    <property type="match status" value="2"/>
</dbReference>
<evidence type="ECO:0000313" key="7">
    <source>
        <dbReference type="Proteomes" id="UP000652761"/>
    </source>
</evidence>
<proteinExistence type="predicted"/>
<protein>
    <recommendedName>
        <fullName evidence="5">EF-hand domain-containing protein</fullName>
    </recommendedName>
</protein>
<feature type="region of interest" description="Disordered" evidence="4">
    <location>
        <begin position="1"/>
        <end position="20"/>
    </location>
</feature>
<evidence type="ECO:0000256" key="1">
    <source>
        <dbReference type="ARBA" id="ARBA00022723"/>
    </source>
</evidence>
<dbReference type="PROSITE" id="PS00018">
    <property type="entry name" value="EF_HAND_1"/>
    <property type="match status" value="2"/>
</dbReference>
<sequence>MAMAGAPPCNPAQGRAPTSFRLRNPSLNSIRLRRVFDLFDRNGDGEITVEELNQALSRLGLEADSEELRSTVSAFAKPGRGSLEYEDFESLHRALGDSFFGDLAAAAEGSDEEADAASAESDLKEAFSVFDVDGDGFISERELQTVLKKLGLAEGGDIARVHEMICAVDDNRDGRVDFSDSEKKLGFLTSILLGGPAPSPPPSLSPALYPPPAICYLWRSSSAPSPACGGELFPCLRPWLAAEEALTHLGFSYLGRRFCLFGKGILFSAEVIFSDAGGRSIGCSEARLRQFPFGFVQVWFSNDKGHPFS</sequence>
<dbReference type="InterPro" id="IPR011992">
    <property type="entry name" value="EF-hand-dom_pair"/>
</dbReference>
<dbReference type="PANTHER" id="PTHR10891">
    <property type="entry name" value="EF-HAND CALCIUM-BINDING DOMAIN CONTAINING PROTEIN"/>
    <property type="match status" value="1"/>
</dbReference>
<dbReference type="EMBL" id="NMUH01000894">
    <property type="protein sequence ID" value="MQL86336.1"/>
    <property type="molecule type" value="Genomic_DNA"/>
</dbReference>
<evidence type="ECO:0000313" key="6">
    <source>
        <dbReference type="EMBL" id="MQL86336.1"/>
    </source>
</evidence>
<feature type="domain" description="EF-hand" evidence="5">
    <location>
        <begin position="118"/>
        <end position="153"/>
    </location>
</feature>
<evidence type="ECO:0000256" key="2">
    <source>
        <dbReference type="ARBA" id="ARBA00022737"/>
    </source>
</evidence>
<gene>
    <name evidence="6" type="ORF">Taro_018874</name>
</gene>
<dbReference type="FunFam" id="1.10.238.10:FF:000003">
    <property type="entry name" value="Calmodulin A"/>
    <property type="match status" value="1"/>
</dbReference>
<keyword evidence="7" id="KW-1185">Reference proteome</keyword>
<name>A0A843UUW5_COLES</name>
<dbReference type="CDD" id="cd00051">
    <property type="entry name" value="EFh"/>
    <property type="match status" value="1"/>
</dbReference>
<dbReference type="InterPro" id="IPR039647">
    <property type="entry name" value="EF_hand_pair_protein_CML-like"/>
</dbReference>
<feature type="domain" description="EF-hand" evidence="5">
    <location>
        <begin position="27"/>
        <end position="62"/>
    </location>
</feature>
<dbReference type="SUPFAM" id="SSF47473">
    <property type="entry name" value="EF-hand"/>
    <property type="match status" value="1"/>
</dbReference>
<evidence type="ECO:0000256" key="4">
    <source>
        <dbReference type="SAM" id="MobiDB-lite"/>
    </source>
</evidence>
<keyword evidence="3" id="KW-0106">Calcium</keyword>
<dbReference type="InterPro" id="IPR002048">
    <property type="entry name" value="EF_hand_dom"/>
</dbReference>
<evidence type="ECO:0000259" key="5">
    <source>
        <dbReference type="PROSITE" id="PS50222"/>
    </source>
</evidence>